<dbReference type="STRING" id="905079.L1JIS8"/>
<dbReference type="GeneID" id="17305094"/>
<dbReference type="SUPFAM" id="SSF52540">
    <property type="entry name" value="P-loop containing nucleoside triphosphate hydrolases"/>
    <property type="match status" value="1"/>
</dbReference>
<evidence type="ECO:0000256" key="1">
    <source>
        <dbReference type="ARBA" id="ARBA00004229"/>
    </source>
</evidence>
<dbReference type="HOGENOM" id="CLU_032183_0_0_1"/>
<dbReference type="InterPro" id="IPR003960">
    <property type="entry name" value="ATPase_AAA_CS"/>
</dbReference>
<evidence type="ECO:0000256" key="6">
    <source>
        <dbReference type="SAM" id="MobiDB-lite"/>
    </source>
</evidence>
<dbReference type="InterPro" id="IPR050221">
    <property type="entry name" value="26S_Proteasome_ATPase"/>
</dbReference>
<dbReference type="GO" id="GO:0005524">
    <property type="term" value="F:ATP binding"/>
    <property type="evidence" value="ECO:0007669"/>
    <property type="project" value="UniProtKB-KW"/>
</dbReference>
<dbReference type="EnsemblProtists" id="EKX48423">
    <property type="protein sequence ID" value="EKX48423"/>
    <property type="gene ID" value="GUITHDRAFT_68893"/>
</dbReference>
<reference evidence="10" key="2">
    <citation type="submission" date="2012-11" db="EMBL/GenBank/DDBJ databases">
        <authorList>
            <person name="Kuo A."/>
            <person name="Curtis B.A."/>
            <person name="Tanifuji G."/>
            <person name="Burki F."/>
            <person name="Gruber A."/>
            <person name="Irimia M."/>
            <person name="Maruyama S."/>
            <person name="Arias M.C."/>
            <person name="Ball S.G."/>
            <person name="Gile G.H."/>
            <person name="Hirakawa Y."/>
            <person name="Hopkins J.F."/>
            <person name="Rensing S.A."/>
            <person name="Schmutz J."/>
            <person name="Symeonidi A."/>
            <person name="Elias M."/>
            <person name="Eveleigh R.J."/>
            <person name="Herman E.K."/>
            <person name="Klute M.J."/>
            <person name="Nakayama T."/>
            <person name="Obornik M."/>
            <person name="Reyes-Prieto A."/>
            <person name="Armbrust E.V."/>
            <person name="Aves S.J."/>
            <person name="Beiko R.G."/>
            <person name="Coutinho P."/>
            <person name="Dacks J.B."/>
            <person name="Durnford D.G."/>
            <person name="Fast N.M."/>
            <person name="Green B.R."/>
            <person name="Grisdale C."/>
            <person name="Hempe F."/>
            <person name="Henrissat B."/>
            <person name="Hoppner M.P."/>
            <person name="Ishida K.-I."/>
            <person name="Kim E."/>
            <person name="Koreny L."/>
            <person name="Kroth P.G."/>
            <person name="Liu Y."/>
            <person name="Malik S.-B."/>
            <person name="Maier U.G."/>
            <person name="McRose D."/>
            <person name="Mock T."/>
            <person name="Neilson J.A."/>
            <person name="Onodera N.T."/>
            <person name="Poole A.M."/>
            <person name="Pritham E.J."/>
            <person name="Richards T.A."/>
            <person name="Rocap G."/>
            <person name="Roy S.W."/>
            <person name="Sarai C."/>
            <person name="Schaack S."/>
            <person name="Shirato S."/>
            <person name="Slamovits C.H."/>
            <person name="Spencer D.F."/>
            <person name="Suzuki S."/>
            <person name="Worden A.Z."/>
            <person name="Zauner S."/>
            <person name="Barry K."/>
            <person name="Bell C."/>
            <person name="Bharti A.K."/>
            <person name="Crow J.A."/>
            <person name="Grimwood J."/>
            <person name="Kramer R."/>
            <person name="Lindquist E."/>
            <person name="Lucas S."/>
            <person name="Salamov A."/>
            <person name="McFadden G.I."/>
            <person name="Lane C.E."/>
            <person name="Keeling P.J."/>
            <person name="Gray M.W."/>
            <person name="Grigoriev I.V."/>
            <person name="Archibald J.M."/>
        </authorList>
    </citation>
    <scope>NUCLEOTIDE SEQUENCE</scope>
    <source>
        <strain evidence="10">CCMP2712</strain>
    </source>
</reference>
<dbReference type="OMA" id="TERHWAS"/>
<dbReference type="GO" id="GO:0016887">
    <property type="term" value="F:ATP hydrolysis activity"/>
    <property type="evidence" value="ECO:0007669"/>
    <property type="project" value="InterPro"/>
</dbReference>
<reference evidence="8 10" key="1">
    <citation type="journal article" date="2012" name="Nature">
        <title>Algal genomes reveal evolutionary mosaicism and the fate of nucleomorphs.</title>
        <authorList>
            <consortium name="DOE Joint Genome Institute"/>
            <person name="Curtis B.A."/>
            <person name="Tanifuji G."/>
            <person name="Burki F."/>
            <person name="Gruber A."/>
            <person name="Irimia M."/>
            <person name="Maruyama S."/>
            <person name="Arias M.C."/>
            <person name="Ball S.G."/>
            <person name="Gile G.H."/>
            <person name="Hirakawa Y."/>
            <person name="Hopkins J.F."/>
            <person name="Kuo A."/>
            <person name="Rensing S.A."/>
            <person name="Schmutz J."/>
            <person name="Symeonidi A."/>
            <person name="Elias M."/>
            <person name="Eveleigh R.J."/>
            <person name="Herman E.K."/>
            <person name="Klute M.J."/>
            <person name="Nakayama T."/>
            <person name="Obornik M."/>
            <person name="Reyes-Prieto A."/>
            <person name="Armbrust E.V."/>
            <person name="Aves S.J."/>
            <person name="Beiko R.G."/>
            <person name="Coutinho P."/>
            <person name="Dacks J.B."/>
            <person name="Durnford D.G."/>
            <person name="Fast N.M."/>
            <person name="Green B.R."/>
            <person name="Grisdale C.J."/>
            <person name="Hempel F."/>
            <person name="Henrissat B."/>
            <person name="Hoppner M.P."/>
            <person name="Ishida K."/>
            <person name="Kim E."/>
            <person name="Koreny L."/>
            <person name="Kroth P.G."/>
            <person name="Liu Y."/>
            <person name="Malik S.B."/>
            <person name="Maier U.G."/>
            <person name="McRose D."/>
            <person name="Mock T."/>
            <person name="Neilson J.A."/>
            <person name="Onodera N.T."/>
            <person name="Poole A.M."/>
            <person name="Pritham E.J."/>
            <person name="Richards T.A."/>
            <person name="Rocap G."/>
            <person name="Roy S.W."/>
            <person name="Sarai C."/>
            <person name="Schaack S."/>
            <person name="Shirato S."/>
            <person name="Slamovits C.H."/>
            <person name="Spencer D.F."/>
            <person name="Suzuki S."/>
            <person name="Worden A.Z."/>
            <person name="Zauner S."/>
            <person name="Barry K."/>
            <person name="Bell C."/>
            <person name="Bharti A.K."/>
            <person name="Crow J.A."/>
            <person name="Grimwood J."/>
            <person name="Kramer R."/>
            <person name="Lindquist E."/>
            <person name="Lucas S."/>
            <person name="Salamov A."/>
            <person name="McFadden G.I."/>
            <person name="Lane C.E."/>
            <person name="Keeling P.J."/>
            <person name="Gray M.W."/>
            <person name="Grigoriev I.V."/>
            <person name="Archibald J.M."/>
        </authorList>
    </citation>
    <scope>NUCLEOTIDE SEQUENCE</scope>
    <source>
        <strain evidence="8 10">CCMP2712</strain>
    </source>
</reference>
<dbReference type="Proteomes" id="UP000011087">
    <property type="component" value="Unassembled WGS sequence"/>
</dbReference>
<dbReference type="PaxDb" id="55529-EKX48423"/>
<feature type="region of interest" description="Disordered" evidence="6">
    <location>
        <begin position="1"/>
        <end position="24"/>
    </location>
</feature>
<dbReference type="Gene3D" id="1.10.8.60">
    <property type="match status" value="1"/>
</dbReference>
<evidence type="ECO:0000256" key="4">
    <source>
        <dbReference type="ARBA" id="ARBA00022840"/>
    </source>
</evidence>
<evidence type="ECO:0000256" key="3">
    <source>
        <dbReference type="ARBA" id="ARBA00022741"/>
    </source>
</evidence>
<accession>L1JIS8</accession>
<organism evidence="8">
    <name type="scientific">Guillardia theta (strain CCMP2712)</name>
    <name type="common">Cryptophyte</name>
    <dbReference type="NCBI Taxonomy" id="905079"/>
    <lineage>
        <taxon>Eukaryota</taxon>
        <taxon>Cryptophyceae</taxon>
        <taxon>Pyrenomonadales</taxon>
        <taxon>Geminigeraceae</taxon>
        <taxon>Guillardia</taxon>
    </lineage>
</organism>
<dbReference type="InterPro" id="IPR003959">
    <property type="entry name" value="ATPase_AAA_core"/>
</dbReference>
<evidence type="ECO:0000259" key="7">
    <source>
        <dbReference type="SMART" id="SM00382"/>
    </source>
</evidence>
<keyword evidence="3 5" id="KW-0547">Nucleotide-binding</keyword>
<dbReference type="InterPro" id="IPR027417">
    <property type="entry name" value="P-loop_NTPase"/>
</dbReference>
<evidence type="ECO:0000313" key="8">
    <source>
        <dbReference type="EMBL" id="EKX48423.1"/>
    </source>
</evidence>
<evidence type="ECO:0000313" key="10">
    <source>
        <dbReference type="Proteomes" id="UP000011087"/>
    </source>
</evidence>
<dbReference type="Gene3D" id="3.40.50.300">
    <property type="entry name" value="P-loop containing nucleotide triphosphate hydrolases"/>
    <property type="match status" value="1"/>
</dbReference>
<dbReference type="eggNOG" id="KOG0730">
    <property type="taxonomic scope" value="Eukaryota"/>
</dbReference>
<dbReference type="EMBL" id="JH992986">
    <property type="protein sequence ID" value="EKX48423.1"/>
    <property type="molecule type" value="Genomic_DNA"/>
</dbReference>
<reference evidence="9" key="3">
    <citation type="submission" date="2016-03" db="UniProtKB">
        <authorList>
            <consortium name="EnsemblProtists"/>
        </authorList>
    </citation>
    <scope>IDENTIFICATION</scope>
</reference>
<evidence type="ECO:0000256" key="5">
    <source>
        <dbReference type="RuleBase" id="RU003651"/>
    </source>
</evidence>
<dbReference type="KEGG" id="gtt:GUITHDRAFT_68893"/>
<evidence type="ECO:0000313" key="9">
    <source>
        <dbReference type="EnsemblProtists" id="EKX48423"/>
    </source>
</evidence>
<name>L1JIS8_GUITC</name>
<dbReference type="OrthoDB" id="5925at2759"/>
<dbReference type="Pfam" id="PF00004">
    <property type="entry name" value="AAA"/>
    <property type="match status" value="1"/>
</dbReference>
<dbReference type="AlphaFoldDB" id="L1JIS8"/>
<dbReference type="SMART" id="SM00382">
    <property type="entry name" value="AAA"/>
    <property type="match status" value="1"/>
</dbReference>
<keyword evidence="4 5" id="KW-0067">ATP-binding</keyword>
<comment type="subcellular location">
    <subcellularLocation>
        <location evidence="1">Plastid</location>
        <location evidence="1">Chloroplast</location>
    </subcellularLocation>
</comment>
<dbReference type="InterPro" id="IPR003593">
    <property type="entry name" value="AAA+_ATPase"/>
</dbReference>
<dbReference type="PANTHER" id="PTHR23073">
    <property type="entry name" value="26S PROTEASOME REGULATORY SUBUNIT"/>
    <property type="match status" value="1"/>
</dbReference>
<evidence type="ECO:0000256" key="2">
    <source>
        <dbReference type="ARBA" id="ARBA00006914"/>
    </source>
</evidence>
<comment type="similarity">
    <text evidence="2 5">Belongs to the AAA ATPase family.</text>
</comment>
<feature type="domain" description="AAA+ ATPase" evidence="7">
    <location>
        <begin position="96"/>
        <end position="236"/>
    </location>
</feature>
<protein>
    <recommendedName>
        <fullName evidence="7">AAA+ ATPase domain-containing protein</fullName>
    </recommendedName>
</protein>
<gene>
    <name evidence="8" type="ORF">GUITHDRAFT_68893</name>
</gene>
<sequence>MTPFGPAVPWPKAQDHLTSNHSGNSVESIISQMEEMGAQVFHSQKGRCANISWDYLSGIDDIKQEVEDTIMLLMLHPEKYARVISGTRADSSENNRPKAVLFEGPPGCGKTTMARMIANKADIPMIYLPLEAVVSKWYGEAEKRLSSIMDLTGKLADLDRNKGALLFLDEIEALAVSRDGEIHEASRRMLSVLLRTIDGFQTKDGLIVIGATNRVGDIDSALRSRFDVSIKFDLPDEQSRKQIVARMTRHLSGLEQQKLAQRMAGFSGRNIRDVCEQAERRWAAKIIRGKAPEDQLPPMEEYISAIQSRINSGLQ</sequence>
<keyword evidence="10" id="KW-1185">Reference proteome</keyword>
<dbReference type="CDD" id="cd19481">
    <property type="entry name" value="RecA-like_protease"/>
    <property type="match status" value="1"/>
</dbReference>
<proteinExistence type="inferred from homology"/>
<dbReference type="RefSeq" id="XP_005835403.1">
    <property type="nucleotide sequence ID" value="XM_005835346.1"/>
</dbReference>
<dbReference type="GO" id="GO:0009507">
    <property type="term" value="C:chloroplast"/>
    <property type="evidence" value="ECO:0007669"/>
    <property type="project" value="UniProtKB-SubCell"/>
</dbReference>
<dbReference type="PROSITE" id="PS00674">
    <property type="entry name" value="AAA"/>
    <property type="match status" value="1"/>
</dbReference>